<dbReference type="EMBL" id="FXLY01000005">
    <property type="protein sequence ID" value="SMN20381.1"/>
    <property type="molecule type" value="Genomic_DNA"/>
</dbReference>
<reference evidence="1 2" key="1">
    <citation type="submission" date="2017-04" db="EMBL/GenBank/DDBJ databases">
        <authorList>
            <person name="Afonso C.L."/>
            <person name="Miller P.J."/>
            <person name="Scott M.A."/>
            <person name="Spackman E."/>
            <person name="Goraichik I."/>
            <person name="Dimitrov K.M."/>
            <person name="Suarez D.L."/>
            <person name="Swayne D.E."/>
        </authorList>
    </citation>
    <scope>NUCLEOTIDE SEQUENCE [LARGE SCALE GENOMIC DNA]</scope>
</reference>
<dbReference type="Proteomes" id="UP000196158">
    <property type="component" value="Unassembled WGS sequence"/>
</dbReference>
<dbReference type="OrthoDB" id="10403586at2759"/>
<sequence length="250" mass="29222">MEQIASYNNNIKHGENSIVEDQGVEMDMDKLLLETERLALLVDNVEDQTEREVLRLERVLETFAREPQNDTEHYYYGINSNHYKTYSKCRYLRNKLKRFNNFTKRCFTKSTRGKRNTCLLNSEFSRSVSELQDTLKVEIEEDGTCDSTPNLFVTSTLDDAVFQDSCDSNGESVVSECTYKGRRGYSSYVKYKLMNYLSTAKRDDLVYMKESEDLCSPYLLYLKNDGLETPIHFKTKTTREELRDRLEPGV</sequence>
<evidence type="ECO:0000313" key="2">
    <source>
        <dbReference type="Proteomes" id="UP000196158"/>
    </source>
</evidence>
<organism evidence="1 2">
    <name type="scientific">Maudiozyma saulgeensis</name>
    <dbReference type="NCBI Taxonomy" id="1789683"/>
    <lineage>
        <taxon>Eukaryota</taxon>
        <taxon>Fungi</taxon>
        <taxon>Dikarya</taxon>
        <taxon>Ascomycota</taxon>
        <taxon>Saccharomycotina</taxon>
        <taxon>Saccharomycetes</taxon>
        <taxon>Saccharomycetales</taxon>
        <taxon>Saccharomycetaceae</taxon>
        <taxon>Maudiozyma</taxon>
    </lineage>
</organism>
<gene>
    <name evidence="1" type="ORF">KASA_0N03476G</name>
</gene>
<name>A0A1X7R479_9SACH</name>
<accession>A0A1X7R479</accession>
<proteinExistence type="predicted"/>
<dbReference type="AlphaFoldDB" id="A0A1X7R479"/>
<keyword evidence="2" id="KW-1185">Reference proteome</keyword>
<evidence type="ECO:0000313" key="1">
    <source>
        <dbReference type="EMBL" id="SMN20381.1"/>
    </source>
</evidence>
<protein>
    <submittedName>
        <fullName evidence="1">Uncharacterized protein</fullName>
    </submittedName>
</protein>